<dbReference type="AlphaFoldDB" id="A0A0E0PBM4"/>
<evidence type="ECO:0000313" key="1">
    <source>
        <dbReference type="EnsemblPlants" id="ORUFI04G20380.1"/>
    </source>
</evidence>
<proteinExistence type="predicted"/>
<organism evidence="1 2">
    <name type="scientific">Oryza rufipogon</name>
    <name type="common">Brownbeard rice</name>
    <name type="synonym">Asian wild rice</name>
    <dbReference type="NCBI Taxonomy" id="4529"/>
    <lineage>
        <taxon>Eukaryota</taxon>
        <taxon>Viridiplantae</taxon>
        <taxon>Streptophyta</taxon>
        <taxon>Embryophyta</taxon>
        <taxon>Tracheophyta</taxon>
        <taxon>Spermatophyta</taxon>
        <taxon>Magnoliopsida</taxon>
        <taxon>Liliopsida</taxon>
        <taxon>Poales</taxon>
        <taxon>Poaceae</taxon>
        <taxon>BOP clade</taxon>
        <taxon>Oryzoideae</taxon>
        <taxon>Oryzeae</taxon>
        <taxon>Oryzinae</taxon>
        <taxon>Oryza</taxon>
    </lineage>
</organism>
<dbReference type="Gramene" id="ORUFI04G20380.1">
    <property type="protein sequence ID" value="ORUFI04G20380.1"/>
    <property type="gene ID" value="ORUFI04G20380"/>
</dbReference>
<reference evidence="1" key="2">
    <citation type="submission" date="2015-06" db="UniProtKB">
        <authorList>
            <consortium name="EnsemblPlants"/>
        </authorList>
    </citation>
    <scope>IDENTIFICATION</scope>
</reference>
<dbReference type="HOGENOM" id="CLU_1542577_0_0_1"/>
<reference evidence="2" key="1">
    <citation type="submission" date="2013-06" db="EMBL/GenBank/DDBJ databases">
        <authorList>
            <person name="Zhao Q."/>
        </authorList>
    </citation>
    <scope>NUCLEOTIDE SEQUENCE</scope>
    <source>
        <strain evidence="2">cv. W1943</strain>
    </source>
</reference>
<evidence type="ECO:0000313" key="2">
    <source>
        <dbReference type="Proteomes" id="UP000008022"/>
    </source>
</evidence>
<keyword evidence="2" id="KW-1185">Reference proteome</keyword>
<name>A0A0E0PBM4_ORYRU</name>
<accession>A0A0E0PBM4</accession>
<dbReference type="EnsemblPlants" id="ORUFI04G20380.1">
    <property type="protein sequence ID" value="ORUFI04G20380.1"/>
    <property type="gene ID" value="ORUFI04G20380"/>
</dbReference>
<protein>
    <submittedName>
        <fullName evidence="1">Uncharacterized protein</fullName>
    </submittedName>
</protein>
<sequence length="174" mass="19850">MARSSRSAAKATTPRSRLHCCVHRLGPSPPNRSPLHRVVAVTCPFAASLPRPTSRLPDHHLLQHHIVALDFCLIAVTETFINPRWPWYHDSAVTADTIPDQWALADKRMHINNNWWRQKRRLVKSASCNYVTGNLFAKHSIYCSAIASQVTFMLSSMYCSFIYAHINVNFILQK</sequence>
<dbReference type="Proteomes" id="UP000008022">
    <property type="component" value="Unassembled WGS sequence"/>
</dbReference>